<reference evidence="6 7" key="1">
    <citation type="journal article" date="2023" name="Hortic Res">
        <title>Pangenome of water caltrop reveals structural variations and asymmetric subgenome divergence after allopolyploidization.</title>
        <authorList>
            <person name="Zhang X."/>
            <person name="Chen Y."/>
            <person name="Wang L."/>
            <person name="Yuan Y."/>
            <person name="Fang M."/>
            <person name="Shi L."/>
            <person name="Lu R."/>
            <person name="Comes H.P."/>
            <person name="Ma Y."/>
            <person name="Chen Y."/>
            <person name="Huang G."/>
            <person name="Zhou Y."/>
            <person name="Zheng Z."/>
            <person name="Qiu Y."/>
        </authorList>
    </citation>
    <scope>NUCLEOTIDE SEQUENCE [LARGE SCALE GENOMIC DNA]</scope>
    <source>
        <strain evidence="6">F231</strain>
    </source>
</reference>
<dbReference type="PANTHER" id="PTHR35357">
    <property type="entry name" value="OS02G0537100 PROTEIN"/>
    <property type="match status" value="1"/>
</dbReference>
<sequence length="193" mass="20435">MMMMRSTAALFTVLSLALCLFLLDQTDAQAQAPSSAVGTALVAEVCGQCKDKDLCLSSLNADPNTQTADLSGLTLISIRVATANATDTSAYISQMLKDTSLEPGVQDALNNCADYYDDVVQQLDDSLAALTVRNYGDLRKWVETAATEGDSCGAAFTALGEADKLGVVGRTRTLKQLCNNALAVISLLEKNKQ</sequence>
<dbReference type="InterPro" id="IPR006501">
    <property type="entry name" value="Pectinesterase_inhib_dom"/>
</dbReference>
<feature type="domain" description="Pectinesterase inhibitor" evidence="5">
    <location>
        <begin position="37"/>
        <end position="184"/>
    </location>
</feature>
<proteinExistence type="inferred from homology"/>
<keyword evidence="2" id="KW-1015">Disulfide bond</keyword>
<evidence type="ECO:0000256" key="2">
    <source>
        <dbReference type="ARBA" id="ARBA00023157"/>
    </source>
</evidence>
<dbReference type="NCBIfam" id="TIGR01614">
    <property type="entry name" value="PME_inhib"/>
    <property type="match status" value="1"/>
</dbReference>
<dbReference type="SMART" id="SM00856">
    <property type="entry name" value="PMEI"/>
    <property type="match status" value="1"/>
</dbReference>
<evidence type="ECO:0000259" key="5">
    <source>
        <dbReference type="SMART" id="SM00856"/>
    </source>
</evidence>
<accession>A0AAN7R4Y0</accession>
<gene>
    <name evidence="6" type="ORF">SAY86_019694</name>
</gene>
<dbReference type="SUPFAM" id="SSF101148">
    <property type="entry name" value="Plant invertase/pectin methylesterase inhibitor"/>
    <property type="match status" value="1"/>
</dbReference>
<name>A0AAN7R4Y0_TRANT</name>
<keyword evidence="1 4" id="KW-0732">Signal</keyword>
<dbReference type="InterPro" id="IPR035513">
    <property type="entry name" value="Invertase/methylesterase_inhib"/>
</dbReference>
<dbReference type="GO" id="GO:0004857">
    <property type="term" value="F:enzyme inhibitor activity"/>
    <property type="evidence" value="ECO:0007669"/>
    <property type="project" value="InterPro"/>
</dbReference>
<evidence type="ECO:0000256" key="1">
    <source>
        <dbReference type="ARBA" id="ARBA00022729"/>
    </source>
</evidence>
<dbReference type="CDD" id="cd15801">
    <property type="entry name" value="PMEI-like_1"/>
    <property type="match status" value="1"/>
</dbReference>
<feature type="signal peptide" evidence="4">
    <location>
        <begin position="1"/>
        <end position="28"/>
    </location>
</feature>
<evidence type="ECO:0000313" key="6">
    <source>
        <dbReference type="EMBL" id="KAK4788375.1"/>
    </source>
</evidence>
<dbReference type="Proteomes" id="UP001346149">
    <property type="component" value="Unassembled WGS sequence"/>
</dbReference>
<feature type="chain" id="PRO_5042824605" description="Pectinesterase inhibitor domain-containing protein" evidence="4">
    <location>
        <begin position="29"/>
        <end position="193"/>
    </location>
</feature>
<dbReference type="Gene3D" id="1.20.140.40">
    <property type="entry name" value="Invertase/pectin methylesterase inhibitor family protein"/>
    <property type="match status" value="1"/>
</dbReference>
<comment type="similarity">
    <text evidence="3">Belongs to the PMEI family.</text>
</comment>
<dbReference type="EMBL" id="JAXQNO010000011">
    <property type="protein sequence ID" value="KAK4788375.1"/>
    <property type="molecule type" value="Genomic_DNA"/>
</dbReference>
<organism evidence="6 7">
    <name type="scientific">Trapa natans</name>
    <name type="common">Water chestnut</name>
    <dbReference type="NCBI Taxonomy" id="22666"/>
    <lineage>
        <taxon>Eukaryota</taxon>
        <taxon>Viridiplantae</taxon>
        <taxon>Streptophyta</taxon>
        <taxon>Embryophyta</taxon>
        <taxon>Tracheophyta</taxon>
        <taxon>Spermatophyta</taxon>
        <taxon>Magnoliopsida</taxon>
        <taxon>eudicotyledons</taxon>
        <taxon>Gunneridae</taxon>
        <taxon>Pentapetalae</taxon>
        <taxon>rosids</taxon>
        <taxon>malvids</taxon>
        <taxon>Myrtales</taxon>
        <taxon>Lythraceae</taxon>
        <taxon>Trapa</taxon>
    </lineage>
</organism>
<keyword evidence="7" id="KW-1185">Reference proteome</keyword>
<dbReference type="PANTHER" id="PTHR35357:SF8">
    <property type="entry name" value="OS01G0111000 PROTEIN"/>
    <property type="match status" value="1"/>
</dbReference>
<comment type="caution">
    <text evidence="6">The sequence shown here is derived from an EMBL/GenBank/DDBJ whole genome shotgun (WGS) entry which is preliminary data.</text>
</comment>
<evidence type="ECO:0000313" key="7">
    <source>
        <dbReference type="Proteomes" id="UP001346149"/>
    </source>
</evidence>
<evidence type="ECO:0000256" key="4">
    <source>
        <dbReference type="SAM" id="SignalP"/>
    </source>
</evidence>
<dbReference type="Pfam" id="PF04043">
    <property type="entry name" value="PMEI"/>
    <property type="match status" value="1"/>
</dbReference>
<evidence type="ECO:0000256" key="3">
    <source>
        <dbReference type="ARBA" id="ARBA00038471"/>
    </source>
</evidence>
<dbReference type="AlphaFoldDB" id="A0AAN7R4Y0"/>
<protein>
    <recommendedName>
        <fullName evidence="5">Pectinesterase inhibitor domain-containing protein</fullName>
    </recommendedName>
</protein>